<dbReference type="InterPro" id="IPR004682">
    <property type="entry name" value="TRAP_DctP"/>
</dbReference>
<dbReference type="PIRSF" id="PIRSF006470">
    <property type="entry name" value="DctB"/>
    <property type="match status" value="1"/>
</dbReference>
<keyword evidence="1 2" id="KW-0732">Signal</keyword>
<organism evidence="3 4">
    <name type="scientific">Thauera humireducens</name>
    <dbReference type="NCBI Taxonomy" id="1134435"/>
    <lineage>
        <taxon>Bacteria</taxon>
        <taxon>Pseudomonadati</taxon>
        <taxon>Pseudomonadota</taxon>
        <taxon>Betaproteobacteria</taxon>
        <taxon>Rhodocyclales</taxon>
        <taxon>Zoogloeaceae</taxon>
        <taxon>Thauera</taxon>
    </lineage>
</organism>
<dbReference type="GO" id="GO:0030246">
    <property type="term" value="F:carbohydrate binding"/>
    <property type="evidence" value="ECO:0007669"/>
    <property type="project" value="TreeGrafter"/>
</dbReference>
<gene>
    <name evidence="3" type="ORF">AC731_016870</name>
</gene>
<dbReference type="NCBIfam" id="TIGR00787">
    <property type="entry name" value="dctP"/>
    <property type="match status" value="1"/>
</dbReference>
<dbReference type="EMBL" id="CP014646">
    <property type="protein sequence ID" value="AMO38464.1"/>
    <property type="molecule type" value="Genomic_DNA"/>
</dbReference>
<dbReference type="NCBIfam" id="NF037995">
    <property type="entry name" value="TRAP_S1"/>
    <property type="match status" value="1"/>
</dbReference>
<dbReference type="InterPro" id="IPR018389">
    <property type="entry name" value="DctP_fam"/>
</dbReference>
<evidence type="ECO:0000256" key="1">
    <source>
        <dbReference type="ARBA" id="ARBA00022729"/>
    </source>
</evidence>
<dbReference type="RefSeq" id="WP_048707854.1">
    <property type="nucleotide sequence ID" value="NZ_CP014646.1"/>
</dbReference>
<dbReference type="Gene3D" id="3.40.190.170">
    <property type="entry name" value="Bacterial extracellular solute-binding protein, family 7"/>
    <property type="match status" value="1"/>
</dbReference>
<accession>A0A127K9W3</accession>
<dbReference type="Pfam" id="PF03480">
    <property type="entry name" value="DctP"/>
    <property type="match status" value="1"/>
</dbReference>
<dbReference type="STRING" id="1134435.AC731_016870"/>
<dbReference type="PANTHER" id="PTHR33376:SF2">
    <property type="entry name" value="DICARBOXYLATE-BINDING PERIPLASMIC PROTEIN"/>
    <property type="match status" value="1"/>
</dbReference>
<dbReference type="Proteomes" id="UP000036902">
    <property type="component" value="Chromosome"/>
</dbReference>
<name>A0A127K9W3_9RHOO</name>
<dbReference type="InterPro" id="IPR038404">
    <property type="entry name" value="TRAP_DctP_sf"/>
</dbReference>
<evidence type="ECO:0000256" key="2">
    <source>
        <dbReference type="SAM" id="SignalP"/>
    </source>
</evidence>
<proteinExistence type="predicted"/>
<reference evidence="4" key="1">
    <citation type="submission" date="2016-03" db="EMBL/GenBank/DDBJ databases">
        <authorList>
            <person name="Ma C."/>
            <person name="Zhou S."/>
            <person name="Yang G."/>
        </authorList>
    </citation>
    <scope>NUCLEOTIDE SEQUENCE [LARGE SCALE GENOMIC DNA]</scope>
    <source>
        <strain evidence="4">SgZ-1</strain>
    </source>
</reference>
<protein>
    <submittedName>
        <fullName evidence="3">ABC transporter substrate-binding protein</fullName>
    </submittedName>
</protein>
<sequence length="337" mass="36481">MKRRLMMKTALAALAAVSFGTAVHAADFSERSLKFGVQNPKGHPAEIGAQKFAELIAEKSGGKIKVRVFAGGVLGGDQQTVSALQGGTIEMTALNSGILASHVKEMAIYDFPFLFGNAQEVDAVVDGPFGQSLHKKLEEKGIVGLGYWDLGFRNITNGVRPINKVEDIAGLKLRVIPNPINLDWVKALGANPVPLAWPEVYTALEQKAIDGQENPVTVIHANRFNEVQKHLALTNHVYNPQSMIISKKVWDTFSADEKKAFQDAAAEAIAHQRKVSREQASTAIEALKKAGMQVTELPPEEVAKLREKMKPVLAAHAAAVGQETVDAINAELAKLRK</sequence>
<dbReference type="GO" id="GO:0055085">
    <property type="term" value="P:transmembrane transport"/>
    <property type="evidence" value="ECO:0007669"/>
    <property type="project" value="InterPro"/>
</dbReference>
<dbReference type="GO" id="GO:0030288">
    <property type="term" value="C:outer membrane-bounded periplasmic space"/>
    <property type="evidence" value="ECO:0007669"/>
    <property type="project" value="InterPro"/>
</dbReference>
<dbReference type="CDD" id="cd13679">
    <property type="entry name" value="PBP2_TRAP_YiaO_like"/>
    <property type="match status" value="1"/>
</dbReference>
<keyword evidence="4" id="KW-1185">Reference proteome</keyword>
<feature type="chain" id="PRO_5007798182" evidence="2">
    <location>
        <begin position="26"/>
        <end position="337"/>
    </location>
</feature>
<evidence type="ECO:0000313" key="3">
    <source>
        <dbReference type="EMBL" id="AMO38464.1"/>
    </source>
</evidence>
<feature type="signal peptide" evidence="2">
    <location>
        <begin position="1"/>
        <end position="25"/>
    </location>
</feature>
<dbReference type="AlphaFoldDB" id="A0A127K9W3"/>
<evidence type="ECO:0000313" key="4">
    <source>
        <dbReference type="Proteomes" id="UP000036902"/>
    </source>
</evidence>
<dbReference type="KEGG" id="thu:AC731_016870"/>
<dbReference type="PANTHER" id="PTHR33376">
    <property type="match status" value="1"/>
</dbReference>